<feature type="signal peptide" evidence="1">
    <location>
        <begin position="1"/>
        <end position="21"/>
    </location>
</feature>
<sequence length="453" mass="52153">MMKKIITAFLLGICAAVSAFAQEKIKIACIGDSITEGFGLKNSCTDSYPVILGYMLGDKYEVRNFGITGKCVQKDSNDPYWKSGRIPKIKEFDPDIIIVKLGTNDSKGVNWKSPEIFQSDYEAYLDEVSNPNKKQTFILATSAWVKKDAIGITRKVITEGVNPTVRKIAKKRGLKIIDFHSLLEDHPDWYCDDIHPNEQGAYKMAEFAYKFLTAKKNTPKIPYFRGKKSDFEGFARYDFKFRWSDTSIWLPQNPSANGEWLWVSTKYKNTEEERQLILGLLKKGWHVVYTNIEGWWGNPNSVRWFENVERYFPELLKVSEKPSVAGFGTGAFHAVNFASKHPEKIEKVYLCKPELDILKWANDGHMQTFLREWKLSESDLENFRDSPIENIKNFAENKTPAIILPKDEEQFKILKGYFPKTAKNIIFIKDNSDAEKEAEIAVKFLTQKPKKKK</sequence>
<dbReference type="SUPFAM" id="SSF53474">
    <property type="entry name" value="alpha/beta-Hydrolases"/>
    <property type="match status" value="1"/>
</dbReference>
<dbReference type="PANTHER" id="PTHR30383">
    <property type="entry name" value="THIOESTERASE 1/PROTEASE 1/LYSOPHOSPHOLIPASE L1"/>
    <property type="match status" value="1"/>
</dbReference>
<evidence type="ECO:0000313" key="3">
    <source>
        <dbReference type="EMBL" id="MDX8415303.1"/>
    </source>
</evidence>
<dbReference type="InterPro" id="IPR029058">
    <property type="entry name" value="AB_hydrolase_fold"/>
</dbReference>
<evidence type="ECO:0000259" key="2">
    <source>
        <dbReference type="Pfam" id="PF13472"/>
    </source>
</evidence>
<dbReference type="InterPro" id="IPR013830">
    <property type="entry name" value="SGNH_hydro"/>
</dbReference>
<dbReference type="SUPFAM" id="SSF52266">
    <property type="entry name" value="SGNH hydrolase"/>
    <property type="match status" value="1"/>
</dbReference>
<dbReference type="InterPro" id="IPR036514">
    <property type="entry name" value="SGNH_hydro_sf"/>
</dbReference>
<evidence type="ECO:0000313" key="4">
    <source>
        <dbReference type="Proteomes" id="UP001275932"/>
    </source>
</evidence>
<gene>
    <name evidence="3" type="ORF">MOX91_03800</name>
</gene>
<dbReference type="InterPro" id="IPR051532">
    <property type="entry name" value="Ester_Hydrolysis_Enzymes"/>
</dbReference>
<reference evidence="3 4" key="1">
    <citation type="submission" date="2022-03" db="EMBL/GenBank/DDBJ databases">
        <title>Novel taxa within the pig intestine.</title>
        <authorList>
            <person name="Wylensek D."/>
            <person name="Bishof K."/>
            <person name="Afrizal A."/>
            <person name="Clavel T."/>
        </authorList>
    </citation>
    <scope>NUCLEOTIDE SEQUENCE [LARGE SCALE GENOMIC DNA]</scope>
    <source>
        <strain evidence="3 4">CLA-KB-P66</strain>
    </source>
</reference>
<feature type="chain" id="PRO_5045725759" evidence="1">
    <location>
        <begin position="22"/>
        <end position="453"/>
    </location>
</feature>
<dbReference type="Gene3D" id="3.40.50.1820">
    <property type="entry name" value="alpha/beta hydrolase"/>
    <property type="match status" value="1"/>
</dbReference>
<keyword evidence="1" id="KW-0732">Signal</keyword>
<comment type="caution">
    <text evidence="3">The sequence shown here is derived from an EMBL/GenBank/DDBJ whole genome shotgun (WGS) entry which is preliminary data.</text>
</comment>
<evidence type="ECO:0000256" key="1">
    <source>
        <dbReference type="SAM" id="SignalP"/>
    </source>
</evidence>
<dbReference type="EMBL" id="JALBUT010000003">
    <property type="protein sequence ID" value="MDX8415303.1"/>
    <property type="molecule type" value="Genomic_DNA"/>
</dbReference>
<feature type="domain" description="SGNH hydrolase-type esterase" evidence="2">
    <location>
        <begin position="29"/>
        <end position="201"/>
    </location>
</feature>
<dbReference type="Proteomes" id="UP001275932">
    <property type="component" value="Unassembled WGS sequence"/>
</dbReference>
<organism evidence="3 4">
    <name type="scientific">Intestinicryptomonas porci</name>
    <dbReference type="NCBI Taxonomy" id="2926320"/>
    <lineage>
        <taxon>Bacteria</taxon>
        <taxon>Pseudomonadati</taxon>
        <taxon>Verrucomicrobiota</taxon>
        <taxon>Opitutia</taxon>
        <taxon>Opitutales</taxon>
        <taxon>Intestinicryptomonaceae</taxon>
        <taxon>Intestinicryptomonas</taxon>
    </lineage>
</organism>
<keyword evidence="4" id="KW-1185">Reference proteome</keyword>
<dbReference type="RefSeq" id="WP_370396751.1">
    <property type="nucleotide sequence ID" value="NZ_JALBUT010000003.1"/>
</dbReference>
<proteinExistence type="predicted"/>
<dbReference type="Gene3D" id="3.40.50.1110">
    <property type="entry name" value="SGNH hydrolase"/>
    <property type="match status" value="1"/>
</dbReference>
<accession>A0ABU4WHR0</accession>
<dbReference type="PANTHER" id="PTHR30383:SF5">
    <property type="entry name" value="SGNH HYDROLASE-TYPE ESTERASE DOMAIN-CONTAINING PROTEIN"/>
    <property type="match status" value="1"/>
</dbReference>
<protein>
    <submittedName>
        <fullName evidence="3">GDSL-type esterase/lipase family protein</fullName>
    </submittedName>
</protein>
<name>A0ABU4WHR0_9BACT</name>
<dbReference type="Pfam" id="PF13472">
    <property type="entry name" value="Lipase_GDSL_2"/>
    <property type="match status" value="1"/>
</dbReference>